<evidence type="ECO:0000256" key="6">
    <source>
        <dbReference type="ARBA" id="ARBA00022968"/>
    </source>
</evidence>
<evidence type="ECO:0000313" key="11">
    <source>
        <dbReference type="EMBL" id="KAL1528615.1"/>
    </source>
</evidence>
<dbReference type="GO" id="GO:0016758">
    <property type="term" value="F:hexosyltransferase activity"/>
    <property type="evidence" value="ECO:0007669"/>
    <property type="project" value="InterPro"/>
</dbReference>
<gene>
    <name evidence="11" type="ORF">AB1Y20_009953</name>
</gene>
<evidence type="ECO:0000256" key="7">
    <source>
        <dbReference type="ARBA" id="ARBA00022989"/>
    </source>
</evidence>
<comment type="caution">
    <text evidence="11">The sequence shown here is derived from an EMBL/GenBank/DDBJ whole genome shotgun (WGS) entry which is preliminary data.</text>
</comment>
<dbReference type="Gene3D" id="3.90.550.50">
    <property type="match status" value="1"/>
</dbReference>
<reference evidence="11 12" key="1">
    <citation type="journal article" date="2024" name="Science">
        <title>Giant polyketide synthase enzymes in the biosynthesis of giant marine polyether toxins.</title>
        <authorList>
            <person name="Fallon T.R."/>
            <person name="Shende V.V."/>
            <person name="Wierzbicki I.H."/>
            <person name="Pendleton A.L."/>
            <person name="Watervoot N.F."/>
            <person name="Auber R.P."/>
            <person name="Gonzalez D.J."/>
            <person name="Wisecaver J.H."/>
            <person name="Moore B.S."/>
        </authorList>
    </citation>
    <scope>NUCLEOTIDE SEQUENCE [LARGE SCALE GENOMIC DNA]</scope>
    <source>
        <strain evidence="11 12">12B1</strain>
    </source>
</reference>
<dbReference type="InterPro" id="IPR001173">
    <property type="entry name" value="Glyco_trans_2-like"/>
</dbReference>
<keyword evidence="6" id="KW-0735">Signal-anchor</keyword>
<evidence type="ECO:0000256" key="3">
    <source>
        <dbReference type="ARBA" id="ARBA00022676"/>
    </source>
</evidence>
<dbReference type="Proteomes" id="UP001515480">
    <property type="component" value="Unassembled WGS sequence"/>
</dbReference>
<sequence length="662" mass="75676">MADGAAPLRDAAAGVHSVHELVTVCIKHTSGYDSRRVKLMDLLRSIRLHYGVKMRVLVASESKEGARKESFFHSRMKVSHVPLPKGAGLSAGRNALVQAVRTPFLALMDDDVVFRDAASLATLLSALQSSPQAALAGGCYIDPEDGKDGCFNLQFHPSEDGSIVHAKQLHDMDPTGCHRVSATHNFFVARTEVLRRLQWDSRQRVMEHETFFYQLYLNQVPVLACPSAGVIHNQAVLHDKDPYERHSLRGVKKGHAFDPGAPFLQYLCHNFPEVKRFITPYVWWLCDRRRFCQANFDAEFAFDGRFCQDMPWDEDQRVATVPRRLVDPFHPWHLFPGESSGSSLTPSRRHRHVPLLVLVFSQQSNFLRREEQRKSWLSFQWHRGPTDTETVPWRYLYVYGTSSSTVEASQVRVYDTVVGDGVTISHVEESYSKLVYKTIAALRWALTTVSFEMLLKTDDDSIVHIGRVWHWLSSQFDPKERLLVYAGRIVNESQVIRPGFTREQLWHPQWYPHDDDIQRWAVAYETFKPDTFPPYCSGGGYVLGRGAAERIIQAYDKRPAAQVIPLEDAFLGVLAAESGVAIHTMPGITDLLLDKKHRQQWDDQTGIKWFQDKLLVHRVAHPRKALRWLMRAEGHPAVWMRQEAFQRSDCPGCELPLFEDTK</sequence>
<keyword evidence="3" id="KW-0328">Glycosyltransferase</keyword>
<keyword evidence="12" id="KW-1185">Reference proteome</keyword>
<proteinExistence type="inferred from homology"/>
<evidence type="ECO:0000256" key="2">
    <source>
        <dbReference type="ARBA" id="ARBA00008661"/>
    </source>
</evidence>
<dbReference type="CDD" id="cd00761">
    <property type="entry name" value="Glyco_tranf_GTA_type"/>
    <property type="match status" value="1"/>
</dbReference>
<evidence type="ECO:0000313" key="12">
    <source>
        <dbReference type="Proteomes" id="UP001515480"/>
    </source>
</evidence>
<dbReference type="InterPro" id="IPR029044">
    <property type="entry name" value="Nucleotide-diphossugar_trans"/>
</dbReference>
<comment type="subcellular location">
    <subcellularLocation>
        <location evidence="1">Golgi apparatus membrane</location>
        <topology evidence="1">Single-pass type II membrane protein</topology>
    </subcellularLocation>
</comment>
<evidence type="ECO:0000256" key="4">
    <source>
        <dbReference type="ARBA" id="ARBA00022679"/>
    </source>
</evidence>
<keyword evidence="4" id="KW-0808">Transferase</keyword>
<keyword evidence="5" id="KW-0812">Transmembrane</keyword>
<name>A0AB34K303_PRYPA</name>
<keyword evidence="9" id="KW-0472">Membrane</keyword>
<organism evidence="11 12">
    <name type="scientific">Prymnesium parvum</name>
    <name type="common">Toxic golden alga</name>
    <dbReference type="NCBI Taxonomy" id="97485"/>
    <lineage>
        <taxon>Eukaryota</taxon>
        <taxon>Haptista</taxon>
        <taxon>Haptophyta</taxon>
        <taxon>Prymnesiophyceae</taxon>
        <taxon>Prymnesiales</taxon>
        <taxon>Prymnesiaceae</taxon>
        <taxon>Prymnesium</taxon>
    </lineage>
</organism>
<evidence type="ECO:0000256" key="1">
    <source>
        <dbReference type="ARBA" id="ARBA00004323"/>
    </source>
</evidence>
<comment type="similarity">
    <text evidence="2">Belongs to the glycosyltransferase 31 family.</text>
</comment>
<keyword evidence="7" id="KW-1133">Transmembrane helix</keyword>
<accession>A0AB34K303</accession>
<dbReference type="PANTHER" id="PTHR11214">
    <property type="entry name" value="BETA-1,3-N-ACETYLGLUCOSAMINYLTRANSFERASE"/>
    <property type="match status" value="1"/>
</dbReference>
<dbReference type="AlphaFoldDB" id="A0AB34K303"/>
<dbReference type="GO" id="GO:0006493">
    <property type="term" value="P:protein O-linked glycosylation"/>
    <property type="evidence" value="ECO:0007669"/>
    <property type="project" value="TreeGrafter"/>
</dbReference>
<keyword evidence="8" id="KW-0333">Golgi apparatus</keyword>
<dbReference type="PANTHER" id="PTHR11214:SF378">
    <property type="entry name" value="BETA-1,3-GALACTOSYLTRANSFERASE 4"/>
    <property type="match status" value="1"/>
</dbReference>
<dbReference type="Pfam" id="PF01762">
    <property type="entry name" value="Galactosyl_T"/>
    <property type="match status" value="1"/>
</dbReference>
<evidence type="ECO:0000259" key="10">
    <source>
        <dbReference type="Pfam" id="PF00535"/>
    </source>
</evidence>
<dbReference type="InterPro" id="IPR002659">
    <property type="entry name" value="Glyco_trans_31"/>
</dbReference>
<evidence type="ECO:0000256" key="8">
    <source>
        <dbReference type="ARBA" id="ARBA00023034"/>
    </source>
</evidence>
<dbReference type="SUPFAM" id="SSF53448">
    <property type="entry name" value="Nucleotide-diphospho-sugar transferases"/>
    <property type="match status" value="1"/>
</dbReference>
<evidence type="ECO:0000256" key="5">
    <source>
        <dbReference type="ARBA" id="ARBA00022692"/>
    </source>
</evidence>
<dbReference type="GO" id="GO:0000139">
    <property type="term" value="C:Golgi membrane"/>
    <property type="evidence" value="ECO:0007669"/>
    <property type="project" value="UniProtKB-SubCell"/>
</dbReference>
<dbReference type="EMBL" id="JBGBPQ010000002">
    <property type="protein sequence ID" value="KAL1528615.1"/>
    <property type="molecule type" value="Genomic_DNA"/>
</dbReference>
<evidence type="ECO:0000256" key="9">
    <source>
        <dbReference type="ARBA" id="ARBA00023136"/>
    </source>
</evidence>
<dbReference type="Pfam" id="PF00535">
    <property type="entry name" value="Glycos_transf_2"/>
    <property type="match status" value="1"/>
</dbReference>
<protein>
    <recommendedName>
        <fullName evidence="10">Glycosyltransferase 2-like domain-containing protein</fullName>
    </recommendedName>
</protein>
<feature type="domain" description="Glycosyltransferase 2-like" evidence="10">
    <location>
        <begin position="71"/>
        <end position="146"/>
    </location>
</feature>
<dbReference type="Gene3D" id="3.90.550.10">
    <property type="entry name" value="Spore Coat Polysaccharide Biosynthesis Protein SpsA, Chain A"/>
    <property type="match status" value="1"/>
</dbReference>